<evidence type="ECO:0000313" key="2">
    <source>
        <dbReference type="EMBL" id="MWA02179.1"/>
    </source>
</evidence>
<gene>
    <name evidence="2" type="ORF">F8568_017715</name>
</gene>
<dbReference type="RefSeq" id="WP_160573655.1">
    <property type="nucleotide sequence ID" value="NZ_WBMS02000012.1"/>
</dbReference>
<protein>
    <submittedName>
        <fullName evidence="2">Uncharacterized protein</fullName>
    </submittedName>
</protein>
<sequence>MSRMDDDMRAAVEERLAERLQTNRDRRDGRRRRLVELHQRRAHGLAARHRNKLARTEQETPRDPFQGHGQGAAGGNLPSPNWAPDHKPETTRTETEECPSE</sequence>
<feature type="compositionally biased region" description="Basic and acidic residues" evidence="1">
    <location>
        <begin position="16"/>
        <end position="39"/>
    </location>
</feature>
<feature type="compositionally biased region" description="Basic and acidic residues" evidence="1">
    <location>
        <begin position="84"/>
        <end position="95"/>
    </location>
</feature>
<evidence type="ECO:0000313" key="3">
    <source>
        <dbReference type="Proteomes" id="UP000462055"/>
    </source>
</evidence>
<name>A0A6I4MHT1_9ACTN</name>
<dbReference type="Proteomes" id="UP000462055">
    <property type="component" value="Unassembled WGS sequence"/>
</dbReference>
<keyword evidence="3" id="KW-1185">Reference proteome</keyword>
<proteinExistence type="predicted"/>
<organism evidence="2 3">
    <name type="scientific">Actinomadura physcomitrii</name>
    <dbReference type="NCBI Taxonomy" id="2650748"/>
    <lineage>
        <taxon>Bacteria</taxon>
        <taxon>Bacillati</taxon>
        <taxon>Actinomycetota</taxon>
        <taxon>Actinomycetes</taxon>
        <taxon>Streptosporangiales</taxon>
        <taxon>Thermomonosporaceae</taxon>
        <taxon>Actinomadura</taxon>
    </lineage>
</organism>
<feature type="region of interest" description="Disordered" evidence="1">
    <location>
        <begin position="16"/>
        <end position="101"/>
    </location>
</feature>
<dbReference type="EMBL" id="WBMS02000012">
    <property type="protein sequence ID" value="MWA02179.1"/>
    <property type="molecule type" value="Genomic_DNA"/>
</dbReference>
<reference evidence="2" key="1">
    <citation type="submission" date="2019-12" db="EMBL/GenBank/DDBJ databases">
        <title>Actinomadura physcomitrii sp. nov., a novel actinomycete isolated from moss [Physcomitrium sphaericum (Ludw) Fuernr].</title>
        <authorList>
            <person name="Zhuang X."/>
        </authorList>
    </citation>
    <scope>NUCLEOTIDE SEQUENCE [LARGE SCALE GENOMIC DNA]</scope>
    <source>
        <strain evidence="2">LD22</strain>
    </source>
</reference>
<feature type="compositionally biased region" description="Basic residues" evidence="1">
    <location>
        <begin position="40"/>
        <end position="53"/>
    </location>
</feature>
<dbReference type="AlphaFoldDB" id="A0A6I4MHT1"/>
<comment type="caution">
    <text evidence="2">The sequence shown here is derived from an EMBL/GenBank/DDBJ whole genome shotgun (WGS) entry which is preliminary data.</text>
</comment>
<evidence type="ECO:0000256" key="1">
    <source>
        <dbReference type="SAM" id="MobiDB-lite"/>
    </source>
</evidence>
<accession>A0A6I4MHT1</accession>